<feature type="transmembrane region" description="Helical" evidence="1">
    <location>
        <begin position="423"/>
        <end position="441"/>
    </location>
</feature>
<feature type="transmembrane region" description="Helical" evidence="1">
    <location>
        <begin position="453"/>
        <end position="476"/>
    </location>
</feature>
<accession>A0A6C0EDI4</accession>
<sequence length="485" mass="54736">MSVFKLNDNTFVASKQEKILYDYPTITIQKSEIKGPHNISSQNYFSIPYINQTSTPNFEYTPINATTPETYAVKKIYFFGLLHNNIQDVTTGRDSDPNIIGELVIEHNSITTRKVLYTCHLLKKYNPGQTQLGTDIDTVIDLMDADAINASIILNSSISKAIKYIVYEDGPGKLIMINTNPIMIVDNTTAFVSTYDTKTTLFGINAPNVYKIIDGINITIRKEEDIYIDCKPTGVSDEEVSTYNIPLLSETSNQKQNLDFMKMTVNFVIFIVILIVASFGIPILYKAVVINKVIQLVGLAENSENVKLGHIRIKTIDVFIFLFFALLILVIFGYGKENGDYNSFMVCLFLSVFYILSSVLISVKKQDEKYMTFDKKNLSYPIDKDGDKDDNLINSIIQYISVSDIGQFLGETVNLFIKNVSTIFGFELIYFIIILSLGLTNQFSPNKKINQNLAIMFGLRGGIMLIFLILIFAVVFKKNNRIVPV</sequence>
<evidence type="ECO:0000313" key="2">
    <source>
        <dbReference type="EMBL" id="QHT25415.1"/>
    </source>
</evidence>
<feature type="transmembrane region" description="Helical" evidence="1">
    <location>
        <begin position="316"/>
        <end position="335"/>
    </location>
</feature>
<organism evidence="2">
    <name type="scientific">viral metagenome</name>
    <dbReference type="NCBI Taxonomy" id="1070528"/>
    <lineage>
        <taxon>unclassified sequences</taxon>
        <taxon>metagenomes</taxon>
        <taxon>organismal metagenomes</taxon>
    </lineage>
</organism>
<keyword evidence="1" id="KW-0472">Membrane</keyword>
<dbReference type="EMBL" id="MN739766">
    <property type="protein sequence ID" value="QHT25415.1"/>
    <property type="molecule type" value="Genomic_DNA"/>
</dbReference>
<keyword evidence="1" id="KW-1133">Transmembrane helix</keyword>
<name>A0A6C0EDI4_9ZZZZ</name>
<evidence type="ECO:0000256" key="1">
    <source>
        <dbReference type="SAM" id="Phobius"/>
    </source>
</evidence>
<dbReference type="AlphaFoldDB" id="A0A6C0EDI4"/>
<feature type="transmembrane region" description="Helical" evidence="1">
    <location>
        <begin position="263"/>
        <end position="285"/>
    </location>
</feature>
<keyword evidence="1" id="KW-0812">Transmembrane</keyword>
<protein>
    <submittedName>
        <fullName evidence="2">Uncharacterized protein</fullName>
    </submittedName>
</protein>
<proteinExistence type="predicted"/>
<feature type="transmembrane region" description="Helical" evidence="1">
    <location>
        <begin position="341"/>
        <end position="363"/>
    </location>
</feature>
<reference evidence="2" key="1">
    <citation type="journal article" date="2020" name="Nature">
        <title>Giant virus diversity and host interactions through global metagenomics.</title>
        <authorList>
            <person name="Schulz F."/>
            <person name="Roux S."/>
            <person name="Paez-Espino D."/>
            <person name="Jungbluth S."/>
            <person name="Walsh D.A."/>
            <person name="Denef V.J."/>
            <person name="McMahon K.D."/>
            <person name="Konstantinidis K.T."/>
            <person name="Eloe-Fadrosh E.A."/>
            <person name="Kyrpides N.C."/>
            <person name="Woyke T."/>
        </authorList>
    </citation>
    <scope>NUCLEOTIDE SEQUENCE</scope>
    <source>
        <strain evidence="2">GVMAG-M-3300023179-152</strain>
    </source>
</reference>